<name>A0ABW1NC67_9ACTN</name>
<proteinExistence type="predicted"/>
<reference evidence="2" key="1">
    <citation type="journal article" date="2019" name="Int. J. Syst. Evol. Microbiol.">
        <title>The Global Catalogue of Microorganisms (GCM) 10K type strain sequencing project: providing services to taxonomists for standard genome sequencing and annotation.</title>
        <authorList>
            <consortium name="The Broad Institute Genomics Platform"/>
            <consortium name="The Broad Institute Genome Sequencing Center for Infectious Disease"/>
            <person name="Wu L."/>
            <person name="Ma J."/>
        </authorList>
    </citation>
    <scope>NUCLEOTIDE SEQUENCE [LARGE SCALE GENOMIC DNA]</scope>
    <source>
        <strain evidence="2">JCM 30346</strain>
    </source>
</reference>
<dbReference type="EMBL" id="JBHSRF010000007">
    <property type="protein sequence ID" value="MFC6080940.1"/>
    <property type="molecule type" value="Genomic_DNA"/>
</dbReference>
<comment type="caution">
    <text evidence="1">The sequence shown here is derived from an EMBL/GenBank/DDBJ whole genome shotgun (WGS) entry which is preliminary data.</text>
</comment>
<accession>A0ABW1NC67</accession>
<protein>
    <recommendedName>
        <fullName evidence="3">Right handed beta helix domain-containing protein</fullName>
    </recommendedName>
</protein>
<dbReference type="RefSeq" id="WP_380748256.1">
    <property type="nucleotide sequence ID" value="NZ_JBHSRF010000007.1"/>
</dbReference>
<gene>
    <name evidence="1" type="ORF">ACFP1K_07190</name>
</gene>
<dbReference type="Proteomes" id="UP001596137">
    <property type="component" value="Unassembled WGS sequence"/>
</dbReference>
<evidence type="ECO:0008006" key="3">
    <source>
        <dbReference type="Google" id="ProtNLM"/>
    </source>
</evidence>
<sequence length="324" mass="34756">MPHRLTGRSRLGRLPQTFASAATTGPEAWPGWTGGYTQTIEGDDLIIDEGGTADAHRVISGVHMIGGTIHTVPGIQYVDIIGCLVEGWQPSLGGINLSYGDNSFCSIQYCRVSAMSDQDGTPESYDNVRLNYGLRVFADDLLLAHNEIFWVPDAIQIAGSRNQIIGNYVHNSTFWDDGEGGEGSSPGGDHNNCLLHNGGVVDELTITGNTFLLDRQGAGMVQTGALSLQQSAEFPGAYTNIFIERNRVAGGGYALYSGYEPAKEGNSPGTNFVVRDNVFSTRYFPDCGFFGPVTGAQPWGEDGNTWEGNRWGDGIRAGQLVPAP</sequence>
<evidence type="ECO:0000313" key="1">
    <source>
        <dbReference type="EMBL" id="MFC6080940.1"/>
    </source>
</evidence>
<keyword evidence="2" id="KW-1185">Reference proteome</keyword>
<evidence type="ECO:0000313" key="2">
    <source>
        <dbReference type="Proteomes" id="UP001596137"/>
    </source>
</evidence>
<dbReference type="InterPro" id="IPR011050">
    <property type="entry name" value="Pectin_lyase_fold/virulence"/>
</dbReference>
<organism evidence="1 2">
    <name type="scientific">Sphaerisporangium aureirubrum</name>
    <dbReference type="NCBI Taxonomy" id="1544736"/>
    <lineage>
        <taxon>Bacteria</taxon>
        <taxon>Bacillati</taxon>
        <taxon>Actinomycetota</taxon>
        <taxon>Actinomycetes</taxon>
        <taxon>Streptosporangiales</taxon>
        <taxon>Streptosporangiaceae</taxon>
        <taxon>Sphaerisporangium</taxon>
    </lineage>
</organism>
<dbReference type="SUPFAM" id="SSF51126">
    <property type="entry name" value="Pectin lyase-like"/>
    <property type="match status" value="1"/>
</dbReference>